<name>A0AAV0GXG1_9ROSI</name>
<proteinExistence type="predicted"/>
<organism evidence="3 4">
    <name type="scientific">Linum tenue</name>
    <dbReference type="NCBI Taxonomy" id="586396"/>
    <lineage>
        <taxon>Eukaryota</taxon>
        <taxon>Viridiplantae</taxon>
        <taxon>Streptophyta</taxon>
        <taxon>Embryophyta</taxon>
        <taxon>Tracheophyta</taxon>
        <taxon>Spermatophyta</taxon>
        <taxon>Magnoliopsida</taxon>
        <taxon>eudicotyledons</taxon>
        <taxon>Gunneridae</taxon>
        <taxon>Pentapetalae</taxon>
        <taxon>rosids</taxon>
        <taxon>fabids</taxon>
        <taxon>Malpighiales</taxon>
        <taxon>Linaceae</taxon>
        <taxon>Linum</taxon>
    </lineage>
</organism>
<dbReference type="AlphaFoldDB" id="A0AAV0GXG1"/>
<evidence type="ECO:0000256" key="1">
    <source>
        <dbReference type="ARBA" id="ARBA00023013"/>
    </source>
</evidence>
<dbReference type="GO" id="GO:0004860">
    <property type="term" value="F:protein kinase inhibitor activity"/>
    <property type="evidence" value="ECO:0007669"/>
    <property type="project" value="UniProtKB-KW"/>
</dbReference>
<protein>
    <submittedName>
        <fullName evidence="3">Uncharacterized protein</fullName>
    </submittedName>
</protein>
<dbReference type="GO" id="GO:0005634">
    <property type="term" value="C:nucleus"/>
    <property type="evidence" value="ECO:0007669"/>
    <property type="project" value="TreeGrafter"/>
</dbReference>
<dbReference type="InterPro" id="IPR040389">
    <property type="entry name" value="SMR"/>
</dbReference>
<keyword evidence="2" id="KW-0131">Cell cycle</keyword>
<keyword evidence="4" id="KW-1185">Reference proteome</keyword>
<evidence type="ECO:0000256" key="2">
    <source>
        <dbReference type="ARBA" id="ARBA00023306"/>
    </source>
</evidence>
<evidence type="ECO:0000313" key="4">
    <source>
        <dbReference type="Proteomes" id="UP001154282"/>
    </source>
</evidence>
<dbReference type="Proteomes" id="UP001154282">
    <property type="component" value="Unassembled WGS sequence"/>
</dbReference>
<dbReference type="GO" id="GO:0032875">
    <property type="term" value="P:regulation of DNA endoreduplication"/>
    <property type="evidence" value="ECO:0007669"/>
    <property type="project" value="InterPro"/>
</dbReference>
<gene>
    <name evidence="3" type="ORF">LITE_LOCUS1296</name>
</gene>
<accession>A0AAV0GXG1</accession>
<dbReference type="EMBL" id="CAMGYJ010000002">
    <property type="protein sequence ID" value="CAI0377043.1"/>
    <property type="molecule type" value="Genomic_DNA"/>
</dbReference>
<dbReference type="PANTHER" id="PTHR33142">
    <property type="entry name" value="CYCLIN-DEPENDENT PROTEIN KINASE INHIBITOR SMR13"/>
    <property type="match status" value="1"/>
</dbReference>
<sequence length="159" mass="17490">MRSVMDEVIEVLEEMLIRRSSPFSVHFHISRSTIVVKVPKLSICGELLPAHLQNANCSRLGSSGSPSIDRMAPSLKTRMGRCNRQGVVVEVPADDQGGCSTPKGRRFRIPEPLSCPPAPMKAKSAPKNCSSRVSSSTAAFFAPLEEELELFFLFAFRKI</sequence>
<reference evidence="3" key="1">
    <citation type="submission" date="2022-08" db="EMBL/GenBank/DDBJ databases">
        <authorList>
            <person name="Gutierrez-Valencia J."/>
        </authorList>
    </citation>
    <scope>NUCLEOTIDE SEQUENCE</scope>
</reference>
<keyword evidence="1" id="KW-0649">Protein kinase inhibitor</keyword>
<evidence type="ECO:0000313" key="3">
    <source>
        <dbReference type="EMBL" id="CAI0377043.1"/>
    </source>
</evidence>
<dbReference type="PANTHER" id="PTHR33142:SF28">
    <property type="entry name" value="CYCLIN-DEPENDENT PROTEIN KINASE INHIBITOR SMR13"/>
    <property type="match status" value="1"/>
</dbReference>
<comment type="caution">
    <text evidence="3">The sequence shown here is derived from an EMBL/GenBank/DDBJ whole genome shotgun (WGS) entry which is preliminary data.</text>
</comment>